<protein>
    <submittedName>
        <fullName evidence="3">Uncharacterized protein</fullName>
    </submittedName>
</protein>
<dbReference type="AlphaFoldDB" id="A0AA88XP13"/>
<feature type="compositionally biased region" description="Polar residues" evidence="1">
    <location>
        <begin position="42"/>
        <end position="52"/>
    </location>
</feature>
<dbReference type="Proteomes" id="UP001186944">
    <property type="component" value="Unassembled WGS sequence"/>
</dbReference>
<accession>A0AA88XP13</accession>
<feature type="region of interest" description="Disordered" evidence="1">
    <location>
        <begin position="1"/>
        <end position="111"/>
    </location>
</feature>
<keyword evidence="4" id="KW-1185">Reference proteome</keyword>
<feature type="region of interest" description="Disordered" evidence="1">
    <location>
        <begin position="307"/>
        <end position="340"/>
    </location>
</feature>
<name>A0AA88XP13_PINIB</name>
<keyword evidence="2" id="KW-1133">Transmembrane helix</keyword>
<gene>
    <name evidence="3" type="ORF">FSP39_001016</name>
</gene>
<feature type="region of interest" description="Disordered" evidence="1">
    <location>
        <begin position="208"/>
        <end position="245"/>
    </location>
</feature>
<evidence type="ECO:0000256" key="2">
    <source>
        <dbReference type="SAM" id="Phobius"/>
    </source>
</evidence>
<reference evidence="3" key="1">
    <citation type="submission" date="2019-08" db="EMBL/GenBank/DDBJ databases">
        <title>The improved chromosome-level genome for the pearl oyster Pinctada fucata martensii using PacBio sequencing and Hi-C.</title>
        <authorList>
            <person name="Zheng Z."/>
        </authorList>
    </citation>
    <scope>NUCLEOTIDE SEQUENCE</scope>
    <source>
        <strain evidence="3">ZZ-2019</strain>
        <tissue evidence="3">Adductor muscle</tissue>
    </source>
</reference>
<feature type="compositionally biased region" description="Basic residues" evidence="1">
    <location>
        <begin position="54"/>
        <end position="82"/>
    </location>
</feature>
<evidence type="ECO:0000256" key="1">
    <source>
        <dbReference type="SAM" id="MobiDB-lite"/>
    </source>
</evidence>
<evidence type="ECO:0000313" key="3">
    <source>
        <dbReference type="EMBL" id="KAK3089120.1"/>
    </source>
</evidence>
<keyword evidence="2" id="KW-0472">Membrane</keyword>
<feature type="transmembrane region" description="Helical" evidence="2">
    <location>
        <begin position="162"/>
        <end position="184"/>
    </location>
</feature>
<feature type="compositionally biased region" description="Polar residues" evidence="1">
    <location>
        <begin position="310"/>
        <end position="328"/>
    </location>
</feature>
<comment type="caution">
    <text evidence="3">The sequence shown here is derived from an EMBL/GenBank/DDBJ whole genome shotgun (WGS) entry which is preliminary data.</text>
</comment>
<proteinExistence type="predicted"/>
<sequence length="369" mass="41827">MDKLKKHQKGYENTEWTSTRNTKRDTKTQNGQAQETPKRNTKTQNGQAQETPKGTRKHRMDKHKKHQNGTCKHRMDKHKKHQTGHENTEWTSTRNTKTEHENTEWASTRNTKTGHVNTEWTSTRNTKTGHVNTEWTSTRNTKTGHVNTEWTSTRKPNESDSLVLWMTFAAVCSIILILVIYISWSCWKRTTSERKQFLTKNGQHLVHPVGNESVHSDRRDASTSTPIGGIQDSPTGREGPHVNLGDHRLLHDISSSESSIDTDSTARKSCETGIPLQPTVSGHVGTAYKGFECTLLDETQRRFVSEEQHSNVSCDSGFRDNSSPSNRSTNRKTIEDGATQENCPLLTQCTQDPTEETTCMKTFPEPVTN</sequence>
<dbReference type="EMBL" id="VSWD01000010">
    <property type="protein sequence ID" value="KAK3089120.1"/>
    <property type="molecule type" value="Genomic_DNA"/>
</dbReference>
<evidence type="ECO:0000313" key="4">
    <source>
        <dbReference type="Proteomes" id="UP001186944"/>
    </source>
</evidence>
<keyword evidence="2" id="KW-0812">Transmembrane</keyword>
<organism evidence="3 4">
    <name type="scientific">Pinctada imbricata</name>
    <name type="common">Atlantic pearl-oyster</name>
    <name type="synonym">Pinctada martensii</name>
    <dbReference type="NCBI Taxonomy" id="66713"/>
    <lineage>
        <taxon>Eukaryota</taxon>
        <taxon>Metazoa</taxon>
        <taxon>Spiralia</taxon>
        <taxon>Lophotrochozoa</taxon>
        <taxon>Mollusca</taxon>
        <taxon>Bivalvia</taxon>
        <taxon>Autobranchia</taxon>
        <taxon>Pteriomorphia</taxon>
        <taxon>Pterioida</taxon>
        <taxon>Pterioidea</taxon>
        <taxon>Pteriidae</taxon>
        <taxon>Pinctada</taxon>
    </lineage>
</organism>